<evidence type="ECO:0000313" key="1">
    <source>
        <dbReference type="EMBL" id="ETO11386.1"/>
    </source>
</evidence>
<keyword evidence="2" id="KW-1185">Reference proteome</keyword>
<dbReference type="Proteomes" id="UP000023152">
    <property type="component" value="Unassembled WGS sequence"/>
</dbReference>
<evidence type="ECO:0000313" key="2">
    <source>
        <dbReference type="Proteomes" id="UP000023152"/>
    </source>
</evidence>
<sequence>MQKAFFGRFERQCLSHVGSLSSTNAKKAEDFKKCLIKLYHLSKESELSELFCGYNSDTIPSAIIYIHPQQQLDLTSDDQAEDSKQDDTTQLLELFSSLRHPAKIVELVIKSSLNLDNVGQPFMTFVKTHFYISSCMFYSTTNAYIQEQVLKASKKNSNKEMLLILTCDLECNAFQRKWRSKRVSEYMKVNHLEKDVKEFFESTSKDQFILQYQHKGEDLTQFFQTKCILETAYSLYYDADEEETKHDKSIVLIVHNTLGQKNPFPIFFSQFWSNVLRINKRREGKCIIPSFVKKF</sequence>
<name>X6MCN0_RETFI</name>
<reference evidence="1 2" key="1">
    <citation type="journal article" date="2013" name="Curr. Biol.">
        <title>The Genome of the Foraminiferan Reticulomyxa filosa.</title>
        <authorList>
            <person name="Glockner G."/>
            <person name="Hulsmann N."/>
            <person name="Schleicher M."/>
            <person name="Noegel A.A."/>
            <person name="Eichinger L."/>
            <person name="Gallinger C."/>
            <person name="Pawlowski J."/>
            <person name="Sierra R."/>
            <person name="Euteneuer U."/>
            <person name="Pillet L."/>
            <person name="Moustafa A."/>
            <person name="Platzer M."/>
            <person name="Groth M."/>
            <person name="Szafranski K."/>
            <person name="Schliwa M."/>
        </authorList>
    </citation>
    <scope>NUCLEOTIDE SEQUENCE [LARGE SCALE GENOMIC DNA]</scope>
</reference>
<proteinExistence type="predicted"/>
<dbReference type="EMBL" id="ASPP01022531">
    <property type="protein sequence ID" value="ETO11386.1"/>
    <property type="molecule type" value="Genomic_DNA"/>
</dbReference>
<accession>X6MCN0</accession>
<gene>
    <name evidence="1" type="ORF">RFI_25988</name>
</gene>
<comment type="caution">
    <text evidence="1">The sequence shown here is derived from an EMBL/GenBank/DDBJ whole genome shotgun (WGS) entry which is preliminary data.</text>
</comment>
<dbReference type="AlphaFoldDB" id="X6MCN0"/>
<protein>
    <submittedName>
        <fullName evidence="1">Uncharacterized protein</fullName>
    </submittedName>
</protein>
<organism evidence="1 2">
    <name type="scientific">Reticulomyxa filosa</name>
    <dbReference type="NCBI Taxonomy" id="46433"/>
    <lineage>
        <taxon>Eukaryota</taxon>
        <taxon>Sar</taxon>
        <taxon>Rhizaria</taxon>
        <taxon>Retaria</taxon>
        <taxon>Foraminifera</taxon>
        <taxon>Monothalamids</taxon>
        <taxon>Reticulomyxidae</taxon>
        <taxon>Reticulomyxa</taxon>
    </lineage>
</organism>